<comment type="function">
    <text evidence="7">Catalyzes the methyl esterification of L-isoaspartyl residues in peptides and proteins that result from spontaneous decomposition of normal L-aspartyl and L-asparaginyl residues. It plays a role in the repair and/or degradation of damaged proteins.</text>
</comment>
<evidence type="ECO:0000256" key="2">
    <source>
        <dbReference type="ARBA" id="ARBA00005369"/>
    </source>
</evidence>
<evidence type="ECO:0000256" key="3">
    <source>
        <dbReference type="ARBA" id="ARBA00022490"/>
    </source>
</evidence>
<keyword evidence="3 7" id="KW-0963">Cytoplasm</keyword>
<dbReference type="Proteomes" id="UP000318413">
    <property type="component" value="Unassembled WGS sequence"/>
</dbReference>
<dbReference type="PROSITE" id="PS01279">
    <property type="entry name" value="PCMT"/>
    <property type="match status" value="1"/>
</dbReference>
<keyword evidence="6 7" id="KW-0949">S-adenosyl-L-methionine</keyword>
<dbReference type="SUPFAM" id="SSF53335">
    <property type="entry name" value="S-adenosyl-L-methionine-dependent methyltransferases"/>
    <property type="match status" value="1"/>
</dbReference>
<dbReference type="Gene3D" id="3.40.50.150">
    <property type="entry name" value="Vaccinia Virus protein VP39"/>
    <property type="match status" value="1"/>
</dbReference>
<dbReference type="GO" id="GO:0004719">
    <property type="term" value="F:protein-L-isoaspartate (D-aspartate) O-methyltransferase activity"/>
    <property type="evidence" value="ECO:0007669"/>
    <property type="project" value="UniProtKB-UniRule"/>
</dbReference>
<dbReference type="Pfam" id="PF01135">
    <property type="entry name" value="PCMT"/>
    <property type="match status" value="1"/>
</dbReference>
<dbReference type="NCBIfam" id="NF001453">
    <property type="entry name" value="PRK00312.1"/>
    <property type="match status" value="1"/>
</dbReference>
<dbReference type="EC" id="2.1.1.77" evidence="7"/>
<dbReference type="NCBIfam" id="TIGR00080">
    <property type="entry name" value="pimt"/>
    <property type="match status" value="1"/>
</dbReference>
<comment type="subcellular location">
    <subcellularLocation>
        <location evidence="1 7">Cytoplasm</location>
    </subcellularLocation>
</comment>
<dbReference type="GO" id="GO:0005737">
    <property type="term" value="C:cytoplasm"/>
    <property type="evidence" value="ECO:0007669"/>
    <property type="project" value="UniProtKB-SubCell"/>
</dbReference>
<protein>
    <recommendedName>
        <fullName evidence="7">Protein-L-isoaspartate O-methyltransferase</fullName>
        <ecNumber evidence="7">2.1.1.77</ecNumber>
    </recommendedName>
    <alternativeName>
        <fullName evidence="7">L-isoaspartyl protein carboxyl methyltransferase</fullName>
    </alternativeName>
    <alternativeName>
        <fullName evidence="7">Protein L-isoaspartyl methyltransferase</fullName>
    </alternativeName>
    <alternativeName>
        <fullName evidence="7">Protein-beta-aspartate methyltransferase</fullName>
        <shortName evidence="7">PIMT</shortName>
    </alternativeName>
</protein>
<name>A0A502CP39_9SPHN</name>
<dbReference type="PANTHER" id="PTHR11579">
    <property type="entry name" value="PROTEIN-L-ISOASPARTATE O-METHYLTRANSFERASE"/>
    <property type="match status" value="1"/>
</dbReference>
<evidence type="ECO:0000313" key="9">
    <source>
        <dbReference type="Proteomes" id="UP000318413"/>
    </source>
</evidence>
<accession>A0A502CP39</accession>
<feature type="active site" evidence="7">
    <location>
        <position position="91"/>
    </location>
</feature>
<keyword evidence="9" id="KW-1185">Reference proteome</keyword>
<comment type="caution">
    <text evidence="8">The sequence shown here is derived from an EMBL/GenBank/DDBJ whole genome shotgun (WGS) entry which is preliminary data.</text>
</comment>
<keyword evidence="5 7" id="KW-0808">Transferase</keyword>
<evidence type="ECO:0000256" key="5">
    <source>
        <dbReference type="ARBA" id="ARBA00022679"/>
    </source>
</evidence>
<evidence type="ECO:0000256" key="7">
    <source>
        <dbReference type="HAMAP-Rule" id="MF_00090"/>
    </source>
</evidence>
<evidence type="ECO:0000313" key="8">
    <source>
        <dbReference type="EMBL" id="TPG14310.1"/>
    </source>
</evidence>
<dbReference type="InterPro" id="IPR029063">
    <property type="entry name" value="SAM-dependent_MTases_sf"/>
</dbReference>
<dbReference type="RefSeq" id="WP_140867534.1">
    <property type="nucleotide sequence ID" value="NZ_RCZK01000002.1"/>
</dbReference>
<dbReference type="AlphaFoldDB" id="A0A502CP39"/>
<sequence length="264" mass="27883">MPGLSLLWIPIAAALMLPAAAGDMFAVRRAAMVAKIAETVRRAAPAADTPAFRRTIDVIGRLPRELFVTKPGRELAYIDVPQSIGYGQTISDPYIVTIMTAALELPSGATVLDVGTGSGYQAAALSPLADQVWSIEIVAPLARSAARRLDRMGYRNIHVRSGDGFAGWPEHAPFDGIVVAAGASKVPQPLIDQLKVGGRMVIPIGPSTAQEQLLRVTKGSDGAVTRCSLGLAMFVPLTGRGERSPETRGLIDKSIPYCFGAPIT</sequence>
<comment type="similarity">
    <text evidence="2 7">Belongs to the methyltransferase superfamily. L-isoaspartyl/D-aspartyl protein methyltransferase family.</text>
</comment>
<dbReference type="HAMAP" id="MF_00090">
    <property type="entry name" value="PIMT"/>
    <property type="match status" value="1"/>
</dbReference>
<keyword evidence="4 7" id="KW-0489">Methyltransferase</keyword>
<dbReference type="PANTHER" id="PTHR11579:SF0">
    <property type="entry name" value="PROTEIN-L-ISOASPARTATE(D-ASPARTATE) O-METHYLTRANSFERASE"/>
    <property type="match status" value="1"/>
</dbReference>
<reference evidence="8 9" key="1">
    <citation type="journal article" date="2019" name="Environ. Microbiol.">
        <title>Species interactions and distinct microbial communities in high Arctic permafrost affected cryosols are associated with the CH4 and CO2 gas fluxes.</title>
        <authorList>
            <person name="Altshuler I."/>
            <person name="Hamel J."/>
            <person name="Turney S."/>
            <person name="Magnuson E."/>
            <person name="Levesque R."/>
            <person name="Greer C."/>
            <person name="Whyte L.G."/>
        </authorList>
    </citation>
    <scope>NUCLEOTIDE SEQUENCE [LARGE SCALE GENOMIC DNA]</scope>
    <source>
        <strain evidence="8 9">S5.1</strain>
    </source>
</reference>
<gene>
    <name evidence="7" type="primary">pcm</name>
    <name evidence="8" type="ORF">EAH84_03065</name>
</gene>
<dbReference type="GO" id="GO:0032259">
    <property type="term" value="P:methylation"/>
    <property type="evidence" value="ECO:0007669"/>
    <property type="project" value="UniProtKB-KW"/>
</dbReference>
<evidence type="ECO:0000256" key="4">
    <source>
        <dbReference type="ARBA" id="ARBA00022603"/>
    </source>
</evidence>
<dbReference type="CDD" id="cd02440">
    <property type="entry name" value="AdoMet_MTases"/>
    <property type="match status" value="1"/>
</dbReference>
<evidence type="ECO:0000256" key="6">
    <source>
        <dbReference type="ARBA" id="ARBA00022691"/>
    </source>
</evidence>
<proteinExistence type="inferred from homology"/>
<dbReference type="EMBL" id="RCZK01000002">
    <property type="protein sequence ID" value="TPG14310.1"/>
    <property type="molecule type" value="Genomic_DNA"/>
</dbReference>
<dbReference type="GO" id="GO:0030091">
    <property type="term" value="P:protein repair"/>
    <property type="evidence" value="ECO:0007669"/>
    <property type="project" value="UniProtKB-UniRule"/>
</dbReference>
<evidence type="ECO:0000256" key="1">
    <source>
        <dbReference type="ARBA" id="ARBA00004496"/>
    </source>
</evidence>
<dbReference type="OrthoDB" id="9810066at2"/>
<organism evidence="8 9">
    <name type="scientific">Sphingomonas oligophenolica</name>
    <dbReference type="NCBI Taxonomy" id="301154"/>
    <lineage>
        <taxon>Bacteria</taxon>
        <taxon>Pseudomonadati</taxon>
        <taxon>Pseudomonadota</taxon>
        <taxon>Alphaproteobacteria</taxon>
        <taxon>Sphingomonadales</taxon>
        <taxon>Sphingomonadaceae</taxon>
        <taxon>Sphingomonas</taxon>
    </lineage>
</organism>
<comment type="catalytic activity">
    <reaction evidence="7">
        <text>[protein]-L-isoaspartate + S-adenosyl-L-methionine = [protein]-L-isoaspartate alpha-methyl ester + S-adenosyl-L-homocysteine</text>
        <dbReference type="Rhea" id="RHEA:12705"/>
        <dbReference type="Rhea" id="RHEA-COMP:12143"/>
        <dbReference type="Rhea" id="RHEA-COMP:12144"/>
        <dbReference type="ChEBI" id="CHEBI:57856"/>
        <dbReference type="ChEBI" id="CHEBI:59789"/>
        <dbReference type="ChEBI" id="CHEBI:90596"/>
        <dbReference type="ChEBI" id="CHEBI:90598"/>
        <dbReference type="EC" id="2.1.1.77"/>
    </reaction>
</comment>
<dbReference type="InterPro" id="IPR000682">
    <property type="entry name" value="PCMT"/>
</dbReference>